<protein>
    <submittedName>
        <fullName evidence="7">UV DNA damage repair endonuclease UvsE</fullName>
    </submittedName>
</protein>
<evidence type="ECO:0000256" key="1">
    <source>
        <dbReference type="ARBA" id="ARBA00022722"/>
    </source>
</evidence>
<dbReference type="Gene3D" id="3.20.20.150">
    <property type="entry name" value="Divalent-metal-dependent TIM barrel enzymes"/>
    <property type="match status" value="1"/>
</dbReference>
<dbReference type="InterPro" id="IPR004601">
    <property type="entry name" value="UvdE"/>
</dbReference>
<dbReference type="GO" id="GO:0004519">
    <property type="term" value="F:endonuclease activity"/>
    <property type="evidence" value="ECO:0007669"/>
    <property type="project" value="UniProtKB-KW"/>
</dbReference>
<evidence type="ECO:0000313" key="8">
    <source>
        <dbReference type="Proteomes" id="UP000609849"/>
    </source>
</evidence>
<dbReference type="RefSeq" id="WP_153925326.1">
    <property type="nucleotide sequence ID" value="NZ_JACRWE010000001.1"/>
</dbReference>
<keyword evidence="1" id="KW-0540">Nuclease</keyword>
<keyword evidence="6" id="KW-0234">DNA repair</keyword>
<comment type="caution">
    <text evidence="7">The sequence shown here is derived from an EMBL/GenBank/DDBJ whole genome shotgun (WGS) entry which is preliminary data.</text>
</comment>
<reference evidence="7 8" key="1">
    <citation type="submission" date="2020-08" db="EMBL/GenBank/DDBJ databases">
        <authorList>
            <person name="Liu C."/>
            <person name="Sun Q."/>
        </authorList>
    </citation>
    <scope>NUCLEOTIDE SEQUENCE [LARGE SCALE GENOMIC DNA]</scope>
    <source>
        <strain evidence="7 8">NSJ-18</strain>
    </source>
</reference>
<keyword evidence="3" id="KW-0227">DNA damage</keyword>
<dbReference type="NCBIfam" id="TIGR00629">
    <property type="entry name" value="uvde"/>
    <property type="match status" value="1"/>
</dbReference>
<dbReference type="Pfam" id="PF03851">
    <property type="entry name" value="UvdE"/>
    <property type="match status" value="1"/>
</dbReference>
<evidence type="ECO:0000256" key="2">
    <source>
        <dbReference type="ARBA" id="ARBA00022759"/>
    </source>
</evidence>
<dbReference type="EMBL" id="JACRWE010000001">
    <property type="protein sequence ID" value="MBC5995517.1"/>
    <property type="molecule type" value="Genomic_DNA"/>
</dbReference>
<evidence type="ECO:0000313" key="7">
    <source>
        <dbReference type="EMBL" id="MBC5995517.1"/>
    </source>
</evidence>
<keyword evidence="8" id="KW-1185">Reference proteome</keyword>
<keyword evidence="4" id="KW-0228">DNA excision</keyword>
<evidence type="ECO:0000256" key="6">
    <source>
        <dbReference type="ARBA" id="ARBA00023204"/>
    </source>
</evidence>
<keyword evidence="5" id="KW-0378">Hydrolase</keyword>
<accession>A0ABR7JKR2</accession>
<dbReference type="Proteomes" id="UP000609849">
    <property type="component" value="Unassembled WGS sequence"/>
</dbReference>
<dbReference type="PANTHER" id="PTHR31290">
    <property type="entry name" value="UV-DAMAGE ENDONUCLEASE"/>
    <property type="match status" value="1"/>
</dbReference>
<evidence type="ECO:0000256" key="4">
    <source>
        <dbReference type="ARBA" id="ARBA00022769"/>
    </source>
</evidence>
<evidence type="ECO:0000256" key="3">
    <source>
        <dbReference type="ARBA" id="ARBA00022763"/>
    </source>
</evidence>
<sequence length="319" mass="37304">MKVRLGYVAIALNLDKITSSSTVTYSRYSKINSEQEKLSKLKEVTYSNLEALEKILKYNIDHNIHFYRITSNLVPLATHPDVMWDYKKYFRQDFLNLGNIIKKSNMRVDSHPDQFNVINSTRESVIQSTLVNLNNSVDIFELLNYELGKMVIHIGSSQGGKEESIKRFIRNFNNFPRRIQERLILENDDKVFTAKDVLQICKNLKVPMVLDIHHHNCKNEGEYIGDLLEEIFNTWNEEILPPKLHFSTPKEFENDRKHADYIDADGFASFIQLVKSKVDRDIDIMIEAKKKDKALLKLIEDLRKTNLDFKFIDETTIEV</sequence>
<keyword evidence="2 7" id="KW-0255">Endonuclease</keyword>
<evidence type="ECO:0000256" key="5">
    <source>
        <dbReference type="ARBA" id="ARBA00022801"/>
    </source>
</evidence>
<organism evidence="7 8">
    <name type="scientific">Romboutsia faecis</name>
    <dbReference type="NCBI Taxonomy" id="2764597"/>
    <lineage>
        <taxon>Bacteria</taxon>
        <taxon>Bacillati</taxon>
        <taxon>Bacillota</taxon>
        <taxon>Clostridia</taxon>
        <taxon>Peptostreptococcales</taxon>
        <taxon>Peptostreptococcaceae</taxon>
        <taxon>Romboutsia</taxon>
    </lineage>
</organism>
<gene>
    <name evidence="7" type="primary">uvsE</name>
    <name evidence="7" type="ORF">H8923_01975</name>
</gene>
<dbReference type="SUPFAM" id="SSF51658">
    <property type="entry name" value="Xylose isomerase-like"/>
    <property type="match status" value="1"/>
</dbReference>
<proteinExistence type="predicted"/>
<dbReference type="InterPro" id="IPR036237">
    <property type="entry name" value="Xyl_isomerase-like_sf"/>
</dbReference>
<dbReference type="PANTHER" id="PTHR31290:SF5">
    <property type="entry name" value="UV-DAMAGE ENDONUCLEASE"/>
    <property type="match status" value="1"/>
</dbReference>
<name>A0ABR7JKR2_9FIRM</name>